<sequence length="133" mass="13129">MQHLRAHSARPAAVVLSALFALLTLLSPASATSASRPTSAGAVAATARAQAWATADAQRPHTVVRPAPGHGDAVPYPPPPCPGPGAGAAAPHRAVGGPAVAVTAAAVTAGRDVSAHLPRGPPSRRSTEVLIDV</sequence>
<dbReference type="Proteomes" id="UP001589718">
    <property type="component" value="Unassembled WGS sequence"/>
</dbReference>
<feature type="signal peptide" evidence="2">
    <location>
        <begin position="1"/>
        <end position="31"/>
    </location>
</feature>
<dbReference type="RefSeq" id="WP_345227293.1">
    <property type="nucleotide sequence ID" value="NZ_BAAAXE010000014.1"/>
</dbReference>
<keyword evidence="4" id="KW-1185">Reference proteome</keyword>
<feature type="region of interest" description="Disordered" evidence="1">
    <location>
        <begin position="113"/>
        <end position="133"/>
    </location>
</feature>
<organism evidence="3 4">
    <name type="scientific">Streptomyces cremeus</name>
    <dbReference type="NCBI Taxonomy" id="66881"/>
    <lineage>
        <taxon>Bacteria</taxon>
        <taxon>Bacillati</taxon>
        <taxon>Actinomycetota</taxon>
        <taxon>Actinomycetes</taxon>
        <taxon>Kitasatosporales</taxon>
        <taxon>Streptomycetaceae</taxon>
        <taxon>Streptomyces</taxon>
    </lineage>
</organism>
<protein>
    <recommendedName>
        <fullName evidence="5">Secreted protein</fullName>
    </recommendedName>
</protein>
<feature type="chain" id="PRO_5046594219" description="Secreted protein" evidence="2">
    <location>
        <begin position="32"/>
        <end position="133"/>
    </location>
</feature>
<keyword evidence="2" id="KW-0732">Signal</keyword>
<evidence type="ECO:0000256" key="2">
    <source>
        <dbReference type="SAM" id="SignalP"/>
    </source>
</evidence>
<name>A0ABV5PFY8_STRCM</name>
<feature type="region of interest" description="Disordered" evidence="1">
    <location>
        <begin position="53"/>
        <end position="93"/>
    </location>
</feature>
<evidence type="ECO:0000313" key="4">
    <source>
        <dbReference type="Proteomes" id="UP001589718"/>
    </source>
</evidence>
<evidence type="ECO:0000256" key="1">
    <source>
        <dbReference type="SAM" id="MobiDB-lite"/>
    </source>
</evidence>
<proteinExistence type="predicted"/>
<gene>
    <name evidence="3" type="ORF">ACFFTU_16000</name>
</gene>
<reference evidence="3 4" key="1">
    <citation type="submission" date="2024-09" db="EMBL/GenBank/DDBJ databases">
        <authorList>
            <person name="Sun Q."/>
            <person name="Mori K."/>
        </authorList>
    </citation>
    <scope>NUCLEOTIDE SEQUENCE [LARGE SCALE GENOMIC DNA]</scope>
    <source>
        <strain evidence="3 4">JCM 4362</strain>
    </source>
</reference>
<accession>A0ABV5PFY8</accession>
<evidence type="ECO:0000313" key="3">
    <source>
        <dbReference type="EMBL" id="MFB9521446.1"/>
    </source>
</evidence>
<comment type="caution">
    <text evidence="3">The sequence shown here is derived from an EMBL/GenBank/DDBJ whole genome shotgun (WGS) entry which is preliminary data.</text>
</comment>
<evidence type="ECO:0008006" key="5">
    <source>
        <dbReference type="Google" id="ProtNLM"/>
    </source>
</evidence>
<dbReference type="EMBL" id="JBHMCR010000008">
    <property type="protein sequence ID" value="MFB9521446.1"/>
    <property type="molecule type" value="Genomic_DNA"/>
</dbReference>